<dbReference type="EMBL" id="UOFE01000041">
    <property type="protein sequence ID" value="VAW54551.1"/>
    <property type="molecule type" value="Genomic_DNA"/>
</dbReference>
<gene>
    <name evidence="1" type="ORF">MNBD_GAMMA05-2315</name>
</gene>
<name>A0A3B0WGV9_9ZZZZ</name>
<evidence type="ECO:0000313" key="1">
    <source>
        <dbReference type="EMBL" id="VAW54551.1"/>
    </source>
</evidence>
<sequence>MDQNSHTVTRIEVLSRDLMTQLQKKPANHLVSAYNQIMQEMRNAFEQADANDISLQKALDMAKHQAIHIGEVTAEEAHEIGEYIKRDINDAAEYMMETSSEFYNWLMLDIEIIERRVIDLFLSVADHTRVELEQFNRPPVDSEPNQIPLYKSGEITGPGTLICEQCGAVKAFPSSAAITDCEQCGHGRFIRGHQGKR</sequence>
<dbReference type="Pfam" id="PF07295">
    <property type="entry name" value="DUF1451"/>
    <property type="match status" value="1"/>
</dbReference>
<organism evidence="1">
    <name type="scientific">hydrothermal vent metagenome</name>
    <dbReference type="NCBI Taxonomy" id="652676"/>
    <lineage>
        <taxon>unclassified sequences</taxon>
        <taxon>metagenomes</taxon>
        <taxon>ecological metagenomes</taxon>
    </lineage>
</organism>
<protein>
    <submittedName>
        <fullName evidence="1">Uncharacterized protein</fullName>
    </submittedName>
</protein>
<proteinExistence type="predicted"/>
<dbReference type="AlphaFoldDB" id="A0A3B0WGV9"/>
<reference evidence="1" key="1">
    <citation type="submission" date="2018-06" db="EMBL/GenBank/DDBJ databases">
        <authorList>
            <person name="Zhirakovskaya E."/>
        </authorList>
    </citation>
    <scope>NUCLEOTIDE SEQUENCE</scope>
</reference>
<accession>A0A3B0WGV9</accession>
<dbReference type="InterPro" id="IPR009912">
    <property type="entry name" value="DUF1451"/>
</dbReference>